<keyword evidence="14" id="KW-0442">Lipid degradation</keyword>
<evidence type="ECO:0000256" key="17">
    <source>
        <dbReference type="ARBA" id="ARBA00023237"/>
    </source>
</evidence>
<organism evidence="21 22">
    <name type="scientific">Flavobacterium degerlachei</name>
    <dbReference type="NCBI Taxonomy" id="229203"/>
    <lineage>
        <taxon>Bacteria</taxon>
        <taxon>Pseudomonadati</taxon>
        <taxon>Bacteroidota</taxon>
        <taxon>Flavobacteriia</taxon>
        <taxon>Flavobacteriales</taxon>
        <taxon>Flavobacteriaceae</taxon>
        <taxon>Flavobacterium</taxon>
    </lineage>
</organism>
<keyword evidence="16" id="KW-0472">Membrane</keyword>
<evidence type="ECO:0000256" key="14">
    <source>
        <dbReference type="ARBA" id="ARBA00022963"/>
    </source>
</evidence>
<evidence type="ECO:0000256" key="4">
    <source>
        <dbReference type="ARBA" id="ARBA00010525"/>
    </source>
</evidence>
<dbReference type="PANTHER" id="PTHR40457:SF1">
    <property type="entry name" value="PHOSPHOLIPASE A1"/>
    <property type="match status" value="1"/>
</dbReference>
<evidence type="ECO:0000256" key="1">
    <source>
        <dbReference type="ARBA" id="ARBA00000111"/>
    </source>
</evidence>
<dbReference type="GO" id="GO:0008970">
    <property type="term" value="F:phospholipase A1 activity"/>
    <property type="evidence" value="ECO:0007669"/>
    <property type="project" value="UniProtKB-EC"/>
</dbReference>
<dbReference type="Pfam" id="PF02253">
    <property type="entry name" value="PLA1"/>
    <property type="match status" value="1"/>
</dbReference>
<dbReference type="AlphaFoldDB" id="A0A1H2SDP5"/>
<keyword evidence="22" id="KW-1185">Reference proteome</keyword>
<keyword evidence="10 20" id="KW-0479">Metal-binding</keyword>
<evidence type="ECO:0000256" key="11">
    <source>
        <dbReference type="ARBA" id="ARBA00022729"/>
    </source>
</evidence>
<evidence type="ECO:0000256" key="13">
    <source>
        <dbReference type="ARBA" id="ARBA00022837"/>
    </source>
</evidence>
<evidence type="ECO:0000256" key="3">
    <source>
        <dbReference type="ARBA" id="ARBA00004571"/>
    </source>
</evidence>
<evidence type="ECO:0000256" key="9">
    <source>
        <dbReference type="ARBA" id="ARBA00022692"/>
    </source>
</evidence>
<dbReference type="EC" id="3.1.1.32" evidence="6"/>
<dbReference type="PRINTS" id="PR01486">
    <property type="entry name" value="PHPHLIPASEA1"/>
</dbReference>
<feature type="binding site" description="in dimeric form" evidence="20">
    <location>
        <position position="224"/>
    </location>
    <ligand>
        <name>Ca(2+)</name>
        <dbReference type="ChEBI" id="CHEBI:29108"/>
        <label>1</label>
    </ligand>
</feature>
<dbReference type="GO" id="GO:0016042">
    <property type="term" value="P:lipid catabolic process"/>
    <property type="evidence" value="ECO:0007669"/>
    <property type="project" value="UniProtKB-KW"/>
</dbReference>
<keyword evidence="11" id="KW-0732">Signal</keyword>
<evidence type="ECO:0000256" key="19">
    <source>
        <dbReference type="PIRSR" id="PIRSR603187-1"/>
    </source>
</evidence>
<keyword evidence="17" id="KW-0998">Cell outer membrane</keyword>
<comment type="similarity">
    <text evidence="4">Belongs to the phospholipase A1 family.</text>
</comment>
<dbReference type="PANTHER" id="PTHR40457">
    <property type="entry name" value="PHOSPHOLIPASE A1"/>
    <property type="match status" value="1"/>
</dbReference>
<dbReference type="SUPFAM" id="SSF56931">
    <property type="entry name" value="Outer membrane phospholipase A (OMPLA)"/>
    <property type="match status" value="1"/>
</dbReference>
<keyword evidence="13 20" id="KW-0106">Calcium</keyword>
<dbReference type="STRING" id="229203.SAMN05444338_10240"/>
<evidence type="ECO:0000256" key="18">
    <source>
        <dbReference type="ARBA" id="ARBA00032375"/>
    </source>
</evidence>
<feature type="binding site" description="in dimeric form" evidence="20">
    <location>
        <position position="145"/>
    </location>
    <ligand>
        <name>Ca(2+)</name>
        <dbReference type="ChEBI" id="CHEBI:29108"/>
        <label>1</label>
    </ligand>
</feature>
<proteinExistence type="inferred from homology"/>
<keyword evidence="9" id="KW-0812">Transmembrane</keyword>
<protein>
    <recommendedName>
        <fullName evidence="18">Phosphatidylcholine 1-acylhydrolase</fullName>
        <ecNumber evidence="6">3.1.1.32</ecNumber>
        <ecNumber evidence="7">3.1.1.4</ecNumber>
    </recommendedName>
</protein>
<feature type="active site" description="Proton acceptor" evidence="19">
    <location>
        <position position="181"/>
    </location>
</feature>
<evidence type="ECO:0000313" key="21">
    <source>
        <dbReference type="EMBL" id="SDW29099.1"/>
    </source>
</evidence>
<dbReference type="EC" id="3.1.1.4" evidence="7"/>
<evidence type="ECO:0000256" key="12">
    <source>
        <dbReference type="ARBA" id="ARBA00022801"/>
    </source>
</evidence>
<evidence type="ECO:0000256" key="15">
    <source>
        <dbReference type="ARBA" id="ARBA00023098"/>
    </source>
</evidence>
<sequence>MQVIILLYTMKKLQIKFSIFIFLFSFFTANAQLQALFNNKTQQRNLTERWELDTTSARGTFLVTPYKSMYVLPVHWTSSPNEQPSSGNTDPDYIAPAGVDYDNVEAKFQLSFKTKVLQSFLFGKGDLWVGYTQISHWQIYNNDLSRPFREVNYEPEVIVNFPVKFNFLGLKTRMVGVALNHESNGKSDPYSRSWNRVIFHAGLEYNNLTIYVRPWLILPAAKNDNPDIGEYIGRGDVNIIYAKNGNIISFIGTHNLNFNSKARGSGMFSWSYPIKNNLKGFLQVTHGYGETLIDYNHLQTTVGVGVSLIEWL</sequence>
<evidence type="ECO:0000256" key="20">
    <source>
        <dbReference type="PIRSR" id="PIRSR603187-2"/>
    </source>
</evidence>
<dbReference type="CDD" id="cd00541">
    <property type="entry name" value="OMPLA"/>
    <property type="match status" value="1"/>
</dbReference>
<keyword evidence="12" id="KW-0378">Hydrolase</keyword>
<keyword evidence="15" id="KW-0443">Lipid metabolism</keyword>
<feature type="active site" description="Nucleophile" evidence="19">
    <location>
        <position position="183"/>
    </location>
</feature>
<name>A0A1H2SDP5_9FLAO</name>
<comment type="catalytic activity">
    <reaction evidence="1">
        <text>a 1,2-diacyl-sn-glycero-3-phosphocholine + H2O = a 2-acyl-sn-glycero-3-phosphocholine + a fatty acid + H(+)</text>
        <dbReference type="Rhea" id="RHEA:18689"/>
        <dbReference type="ChEBI" id="CHEBI:15377"/>
        <dbReference type="ChEBI" id="CHEBI:15378"/>
        <dbReference type="ChEBI" id="CHEBI:28868"/>
        <dbReference type="ChEBI" id="CHEBI:57643"/>
        <dbReference type="ChEBI" id="CHEBI:57875"/>
        <dbReference type="EC" id="3.1.1.32"/>
    </reaction>
</comment>
<comment type="cofactor">
    <cofactor evidence="20">
        <name>Ca(2+)</name>
        <dbReference type="ChEBI" id="CHEBI:29108"/>
    </cofactor>
    <text evidence="20">Binds 1 Ca(2+) ion per monomer.</text>
</comment>
<keyword evidence="8" id="KW-1134">Transmembrane beta strand</keyword>
<evidence type="ECO:0000256" key="6">
    <source>
        <dbReference type="ARBA" id="ARBA00013179"/>
    </source>
</evidence>
<dbReference type="EMBL" id="FNMV01000002">
    <property type="protein sequence ID" value="SDW29099.1"/>
    <property type="molecule type" value="Genomic_DNA"/>
</dbReference>
<dbReference type="Gene3D" id="2.40.230.10">
    <property type="entry name" value="Phospholipase A1"/>
    <property type="match status" value="1"/>
</dbReference>
<comment type="catalytic activity">
    <reaction evidence="2">
        <text>a 1,2-diacyl-sn-glycero-3-phosphocholine + H2O = a 1-acyl-sn-glycero-3-phosphocholine + a fatty acid + H(+)</text>
        <dbReference type="Rhea" id="RHEA:15801"/>
        <dbReference type="ChEBI" id="CHEBI:15377"/>
        <dbReference type="ChEBI" id="CHEBI:15378"/>
        <dbReference type="ChEBI" id="CHEBI:28868"/>
        <dbReference type="ChEBI" id="CHEBI:57643"/>
        <dbReference type="ChEBI" id="CHEBI:58168"/>
        <dbReference type="EC" id="3.1.1.4"/>
    </reaction>
</comment>
<reference evidence="22" key="1">
    <citation type="submission" date="2016-10" db="EMBL/GenBank/DDBJ databases">
        <authorList>
            <person name="Varghese N."/>
            <person name="Submissions S."/>
        </authorList>
    </citation>
    <scope>NUCLEOTIDE SEQUENCE [LARGE SCALE GENOMIC DNA]</scope>
    <source>
        <strain evidence="22">DSM 15718</strain>
    </source>
</reference>
<accession>A0A1H2SDP5</accession>
<dbReference type="GO" id="GO:0005509">
    <property type="term" value="F:calcium ion binding"/>
    <property type="evidence" value="ECO:0007669"/>
    <property type="project" value="TreeGrafter"/>
</dbReference>
<dbReference type="GO" id="GO:0004623">
    <property type="term" value="F:phospholipase A2 activity"/>
    <property type="evidence" value="ECO:0007669"/>
    <property type="project" value="UniProtKB-EC"/>
</dbReference>
<evidence type="ECO:0000256" key="10">
    <source>
        <dbReference type="ARBA" id="ARBA00022723"/>
    </source>
</evidence>
<comment type="subunit">
    <text evidence="5">Homodimer; dimerization is reversible, and the dimeric form is the active one.</text>
</comment>
<dbReference type="Proteomes" id="UP000198569">
    <property type="component" value="Unassembled WGS sequence"/>
</dbReference>
<evidence type="ECO:0000256" key="8">
    <source>
        <dbReference type="ARBA" id="ARBA00022452"/>
    </source>
</evidence>
<evidence type="ECO:0000256" key="7">
    <source>
        <dbReference type="ARBA" id="ARBA00013278"/>
    </source>
</evidence>
<dbReference type="GO" id="GO:0009279">
    <property type="term" value="C:cell outer membrane"/>
    <property type="evidence" value="ECO:0007669"/>
    <property type="project" value="UniProtKB-SubCell"/>
</dbReference>
<evidence type="ECO:0000256" key="5">
    <source>
        <dbReference type="ARBA" id="ARBA00011702"/>
    </source>
</evidence>
<comment type="subcellular location">
    <subcellularLocation>
        <location evidence="3">Cell outer membrane</location>
        <topology evidence="3">Multi-pass membrane protein</topology>
    </subcellularLocation>
</comment>
<evidence type="ECO:0000313" key="22">
    <source>
        <dbReference type="Proteomes" id="UP000198569"/>
    </source>
</evidence>
<evidence type="ECO:0000256" key="16">
    <source>
        <dbReference type="ARBA" id="ARBA00023136"/>
    </source>
</evidence>
<dbReference type="InterPro" id="IPR036541">
    <property type="entry name" value="PLipase_A1_sf"/>
</dbReference>
<gene>
    <name evidence="21" type="ORF">SAMN05444338_10240</name>
</gene>
<dbReference type="InterPro" id="IPR003187">
    <property type="entry name" value="PLipase_A1"/>
</dbReference>
<feature type="binding site" description="in dimeric form" evidence="20">
    <location>
        <position position="191"/>
    </location>
    <ligand>
        <name>Ca(2+)</name>
        <dbReference type="ChEBI" id="CHEBI:29108"/>
        <label>1</label>
    </ligand>
</feature>
<evidence type="ECO:0000256" key="2">
    <source>
        <dbReference type="ARBA" id="ARBA00001604"/>
    </source>
</evidence>